<evidence type="ECO:0000259" key="4">
    <source>
        <dbReference type="Pfam" id="PF03775"/>
    </source>
</evidence>
<comment type="function">
    <text evidence="3">Cell division inhibitor that blocks the formation of polar Z ring septums. Rapidly oscillates between the poles of the cell to destabilize FtsZ filaments that have formed before they mature into polar Z rings. Prevents FtsZ polymerization.</text>
</comment>
<dbReference type="InterPro" id="IPR005526">
    <property type="entry name" value="Septum_form_inhib_MinC_C"/>
</dbReference>
<dbReference type="Proteomes" id="UP000784880">
    <property type="component" value="Unassembled WGS sequence"/>
</dbReference>
<protein>
    <recommendedName>
        <fullName evidence="3">Probable septum site-determining protein MinC</fullName>
    </recommendedName>
</protein>
<keyword evidence="3" id="KW-0132">Cell division</keyword>
<dbReference type="RefSeq" id="WP_217064920.1">
    <property type="nucleotide sequence ID" value="NZ_JAHQCS010000056.1"/>
</dbReference>
<keyword evidence="3" id="KW-0717">Septation</keyword>
<comment type="subunit">
    <text evidence="2 3">Interacts with MinD and FtsZ.</text>
</comment>
<sequence>MSLVKNVKKQNVLIKGTKSGLTFILNDLCSFEALLEELQDKLSERPRSSMANESGFVRVKLVTGKRYLERAQVEQLEKTLTDHIHAVIDTIESDVLTKKEAEELRKNQEVNRLLKVVRSGQVVEVVGDLLLLGDVNPGGTVKATGNIYVMGKLQGIAHAGTQGNIQSVICASHMSPSQLRIADVFRRSPETEEEQSPQEMECAFVNDGGEIVLDRIQHLIHVRPDLSTIFEI</sequence>
<keyword evidence="3" id="KW-0131">Cell cycle</keyword>
<organism evidence="6 7">
    <name type="scientific">Evansella tamaricis</name>
    <dbReference type="NCBI Taxonomy" id="2069301"/>
    <lineage>
        <taxon>Bacteria</taxon>
        <taxon>Bacillati</taxon>
        <taxon>Bacillota</taxon>
        <taxon>Bacilli</taxon>
        <taxon>Bacillales</taxon>
        <taxon>Bacillaceae</taxon>
        <taxon>Evansella</taxon>
    </lineage>
</organism>
<evidence type="ECO:0000313" key="6">
    <source>
        <dbReference type="EMBL" id="MBU9711027.1"/>
    </source>
</evidence>
<keyword evidence="7" id="KW-1185">Reference proteome</keyword>
<dbReference type="Pfam" id="PF03775">
    <property type="entry name" value="MinC_C"/>
    <property type="match status" value="1"/>
</dbReference>
<proteinExistence type="inferred from homology"/>
<feature type="domain" description="Septum formation inhibitor MinC C-terminal" evidence="4">
    <location>
        <begin position="115"/>
        <end position="212"/>
    </location>
</feature>
<evidence type="ECO:0000256" key="2">
    <source>
        <dbReference type="ARBA" id="ARBA00046874"/>
    </source>
</evidence>
<evidence type="ECO:0000256" key="3">
    <source>
        <dbReference type="HAMAP-Rule" id="MF_00267"/>
    </source>
</evidence>
<dbReference type="HAMAP" id="MF_00267">
    <property type="entry name" value="MinC"/>
    <property type="match status" value="1"/>
</dbReference>
<dbReference type="PANTHER" id="PTHR34108:SF1">
    <property type="entry name" value="SEPTUM SITE-DETERMINING PROTEIN MINC"/>
    <property type="match status" value="1"/>
</dbReference>
<name>A0ABS6JBH1_9BACI</name>
<dbReference type="PANTHER" id="PTHR34108">
    <property type="entry name" value="SEPTUM SITE-DETERMINING PROTEIN MINC"/>
    <property type="match status" value="1"/>
</dbReference>
<evidence type="ECO:0000259" key="5">
    <source>
        <dbReference type="Pfam" id="PF22642"/>
    </source>
</evidence>
<evidence type="ECO:0000313" key="7">
    <source>
        <dbReference type="Proteomes" id="UP000784880"/>
    </source>
</evidence>
<dbReference type="Pfam" id="PF22642">
    <property type="entry name" value="MinC_N_1"/>
    <property type="match status" value="1"/>
</dbReference>
<dbReference type="EMBL" id="JAHQCS010000056">
    <property type="protein sequence ID" value="MBU9711027.1"/>
    <property type="molecule type" value="Genomic_DNA"/>
</dbReference>
<comment type="similarity">
    <text evidence="1 3">Belongs to the MinC family.</text>
</comment>
<evidence type="ECO:0000256" key="1">
    <source>
        <dbReference type="ARBA" id="ARBA00006291"/>
    </source>
</evidence>
<feature type="domain" description="Septum site-determining protein MinC N-terminal" evidence="5">
    <location>
        <begin position="12"/>
        <end position="91"/>
    </location>
</feature>
<dbReference type="NCBIfam" id="TIGR01222">
    <property type="entry name" value="minC"/>
    <property type="match status" value="1"/>
</dbReference>
<accession>A0ABS6JBH1</accession>
<dbReference type="InterPro" id="IPR013033">
    <property type="entry name" value="MinC"/>
</dbReference>
<comment type="caution">
    <text evidence="6">The sequence shown here is derived from an EMBL/GenBank/DDBJ whole genome shotgun (WGS) entry which is preliminary data.</text>
</comment>
<gene>
    <name evidence="3 6" type="primary">minC</name>
    <name evidence="6" type="ORF">KS419_04660</name>
</gene>
<dbReference type="InterPro" id="IPR055219">
    <property type="entry name" value="MinC_N_1"/>
</dbReference>
<reference evidence="6 7" key="1">
    <citation type="submission" date="2021-06" db="EMBL/GenBank/DDBJ databases">
        <title>Bacillus sp. RD4P76, an endophyte from a halophyte.</title>
        <authorList>
            <person name="Sun J.-Q."/>
        </authorList>
    </citation>
    <scope>NUCLEOTIDE SEQUENCE [LARGE SCALE GENOMIC DNA]</scope>
    <source>
        <strain evidence="6 7">CGMCC 1.15917</strain>
    </source>
</reference>